<dbReference type="InterPro" id="IPR010569">
    <property type="entry name" value="Myotubularin-like_Pase_dom"/>
</dbReference>
<dbReference type="PANTHER" id="PTHR10807">
    <property type="entry name" value="MYOTUBULARIN-RELATED"/>
    <property type="match status" value="1"/>
</dbReference>
<dbReference type="CDD" id="cd17666">
    <property type="entry name" value="PTP-MTM-like_fungal"/>
    <property type="match status" value="1"/>
</dbReference>
<accession>A0A1E3PKZ6</accession>
<dbReference type="EMBL" id="KV454409">
    <property type="protein sequence ID" value="ODQ66103.1"/>
    <property type="molecule type" value="Genomic_DNA"/>
</dbReference>
<gene>
    <name evidence="6" type="ORF">NADFUDRAFT_51371</name>
</gene>
<evidence type="ECO:0000256" key="4">
    <source>
        <dbReference type="SAM" id="MobiDB-lite"/>
    </source>
</evidence>
<dbReference type="Gene3D" id="2.30.29.30">
    <property type="entry name" value="Pleckstrin-homology domain (PH domain)/Phosphotyrosine-binding domain (PTB)"/>
    <property type="match status" value="1"/>
</dbReference>
<dbReference type="PROSITE" id="PS51339">
    <property type="entry name" value="PPASE_MYOTUBULARIN"/>
    <property type="match status" value="1"/>
</dbReference>
<dbReference type="Pfam" id="PF06602">
    <property type="entry name" value="Myotub-related"/>
    <property type="match status" value="1"/>
</dbReference>
<evidence type="ECO:0000313" key="7">
    <source>
        <dbReference type="Proteomes" id="UP000095009"/>
    </source>
</evidence>
<feature type="domain" description="Myotubularin phosphatase" evidence="5">
    <location>
        <begin position="186"/>
        <end position="615"/>
    </location>
</feature>
<feature type="compositionally biased region" description="Basic and acidic residues" evidence="4">
    <location>
        <begin position="630"/>
        <end position="645"/>
    </location>
</feature>
<feature type="binding site" evidence="3">
    <location>
        <begin position="347"/>
        <end position="348"/>
    </location>
    <ligand>
        <name>substrate</name>
    </ligand>
</feature>
<dbReference type="STRING" id="857566.A0A1E3PKZ6"/>
<sequence>MEYIKVANVPDVLLFRHGSSAKATLHLTTHHMILTIDKGVNENPNLPNREVWICYPMLQNVTLHVSLANIPYNESINAMISAPKNQITDVKEDLTLASNEDMTGIIEGHSTKALFYPNLNQIDVSNSPAVMRIRCRDFTMMGLCFQDHRIARDVYDSIMKLTCVPNIDRLYGFMFTPSKQELMFNGWKIYDKKREWERMGLNFFKDSSWRITNLNTDYKLCPSYPSYIVVPSAISDTVIIHAAKFRSKARLPALSYFHGFNSCTITRCAQPLVGLKQNRSAQDEKLVYSIFISSQPTQEGVRGSTQDNLIVDARPTANAVAQTALGAGSENIDNYKGSRKIYLGIDNIHVMRDSLGRVIEALKDTDITSNPVNRELLVKSNWLKHINIVLEGAIQTSDTIHFNFSHVLIHCSDGWDRTSQISSLAQVFLDPYYRTMEGFAVLVEKEWLSFGHRFFERCGHLSSEKQFNFNRYEGGSGSINTVSSQASQVFSSVSSKLVKQSHVKYTSPVFHQFLDCMYQCVRQFPERFEYNERFLRRLLYHTYSCQYGTFLFNSEKERKEYNIENKSASVWGYFLARRSMFTHSKYDKAKELNYNEKDRYLVPNTADTKWWFECFGRSDEEMNGSLKIPDLLEKKTKPAEEDIERKHHSRPRSSRDHFEPTSNQVPTFVNPVSTLHLTSSPDVSTFSPIGSVSSSISSLPILLPLEGKDMKLRLDDEKSPNLSGAQNGEVTSKLPSEPKLSEPESLINSLSLSSSEFPSTGFSRTAYPKSFINNQNIESHGKPLISVSNQDSQTVEERVRANLKSNSPIIESIK</sequence>
<protein>
    <submittedName>
        <fullName evidence="6">Phosphatases II</fullName>
    </submittedName>
</protein>
<feature type="active site" description="Phosphocysteine intermediate" evidence="2">
    <location>
        <position position="411"/>
    </location>
</feature>
<dbReference type="GO" id="GO:0046856">
    <property type="term" value="P:phosphatidylinositol dephosphorylation"/>
    <property type="evidence" value="ECO:0007669"/>
    <property type="project" value="TreeGrafter"/>
</dbReference>
<evidence type="ECO:0000256" key="1">
    <source>
        <dbReference type="ARBA" id="ARBA00007471"/>
    </source>
</evidence>
<evidence type="ECO:0000256" key="3">
    <source>
        <dbReference type="PIRSR" id="PIRSR630564-2"/>
    </source>
</evidence>
<dbReference type="InterPro" id="IPR011993">
    <property type="entry name" value="PH-like_dom_sf"/>
</dbReference>
<feature type="region of interest" description="Disordered" evidence="4">
    <location>
        <begin position="715"/>
        <end position="744"/>
    </location>
</feature>
<feature type="compositionally biased region" description="Polar residues" evidence="4">
    <location>
        <begin position="720"/>
        <end position="734"/>
    </location>
</feature>
<dbReference type="InterPro" id="IPR030564">
    <property type="entry name" value="Myotubularin"/>
</dbReference>
<comment type="similarity">
    <text evidence="1">Belongs to the protein-tyrosine phosphatase family. Non-receptor class myotubularin subfamily.</text>
</comment>
<evidence type="ECO:0000313" key="6">
    <source>
        <dbReference type="EMBL" id="ODQ66103.1"/>
    </source>
</evidence>
<feature type="binding site" evidence="3">
    <location>
        <begin position="411"/>
        <end position="417"/>
    </location>
    <ligand>
        <name>substrate</name>
    </ligand>
</feature>
<dbReference type="AlphaFoldDB" id="A0A1E3PKZ6"/>
<dbReference type="PANTHER" id="PTHR10807:SF128">
    <property type="entry name" value="PHOSPHATIDYLINOSITOL-3,5-BISPHOSPHATE 3-PHOSPHATASE"/>
    <property type="match status" value="1"/>
</dbReference>
<evidence type="ECO:0000259" key="5">
    <source>
        <dbReference type="PROSITE" id="PS51339"/>
    </source>
</evidence>
<evidence type="ECO:0000256" key="2">
    <source>
        <dbReference type="PIRSR" id="PIRSR630564-1"/>
    </source>
</evidence>
<dbReference type="GO" id="GO:0016020">
    <property type="term" value="C:membrane"/>
    <property type="evidence" value="ECO:0007669"/>
    <property type="project" value="TreeGrafter"/>
</dbReference>
<feature type="region of interest" description="Disordered" evidence="4">
    <location>
        <begin position="626"/>
        <end position="666"/>
    </location>
</feature>
<dbReference type="SUPFAM" id="SSF52799">
    <property type="entry name" value="(Phosphotyrosine protein) phosphatases II"/>
    <property type="match status" value="1"/>
</dbReference>
<dbReference type="GO" id="GO:0004438">
    <property type="term" value="F:phosphatidylinositol-3-phosphate phosphatase activity"/>
    <property type="evidence" value="ECO:0007669"/>
    <property type="project" value="TreeGrafter"/>
</dbReference>
<dbReference type="InterPro" id="IPR016130">
    <property type="entry name" value="Tyr_Pase_AS"/>
</dbReference>
<organism evidence="6 7">
    <name type="scientific">Nadsonia fulvescens var. elongata DSM 6958</name>
    <dbReference type="NCBI Taxonomy" id="857566"/>
    <lineage>
        <taxon>Eukaryota</taxon>
        <taxon>Fungi</taxon>
        <taxon>Dikarya</taxon>
        <taxon>Ascomycota</taxon>
        <taxon>Saccharomycotina</taxon>
        <taxon>Dipodascomycetes</taxon>
        <taxon>Dipodascales</taxon>
        <taxon>Dipodascales incertae sedis</taxon>
        <taxon>Nadsonia</taxon>
    </lineage>
</organism>
<name>A0A1E3PKZ6_9ASCO</name>
<dbReference type="PROSITE" id="PS00383">
    <property type="entry name" value="TYR_PHOSPHATASE_1"/>
    <property type="match status" value="1"/>
</dbReference>
<reference evidence="6 7" key="1">
    <citation type="journal article" date="2016" name="Proc. Natl. Acad. Sci. U.S.A.">
        <title>Comparative genomics of biotechnologically important yeasts.</title>
        <authorList>
            <person name="Riley R."/>
            <person name="Haridas S."/>
            <person name="Wolfe K.H."/>
            <person name="Lopes M.R."/>
            <person name="Hittinger C.T."/>
            <person name="Goeker M."/>
            <person name="Salamov A.A."/>
            <person name="Wisecaver J.H."/>
            <person name="Long T.M."/>
            <person name="Calvey C.H."/>
            <person name="Aerts A.L."/>
            <person name="Barry K.W."/>
            <person name="Choi C."/>
            <person name="Clum A."/>
            <person name="Coughlan A.Y."/>
            <person name="Deshpande S."/>
            <person name="Douglass A.P."/>
            <person name="Hanson S.J."/>
            <person name="Klenk H.-P."/>
            <person name="LaButti K.M."/>
            <person name="Lapidus A."/>
            <person name="Lindquist E.A."/>
            <person name="Lipzen A.M."/>
            <person name="Meier-Kolthoff J.P."/>
            <person name="Ohm R.A."/>
            <person name="Otillar R.P."/>
            <person name="Pangilinan J.L."/>
            <person name="Peng Y."/>
            <person name="Rokas A."/>
            <person name="Rosa C.A."/>
            <person name="Scheuner C."/>
            <person name="Sibirny A.A."/>
            <person name="Slot J.C."/>
            <person name="Stielow J.B."/>
            <person name="Sun H."/>
            <person name="Kurtzman C.P."/>
            <person name="Blackwell M."/>
            <person name="Grigoriev I.V."/>
            <person name="Jeffries T.W."/>
        </authorList>
    </citation>
    <scope>NUCLEOTIDE SEQUENCE [LARGE SCALE GENOMIC DNA]</scope>
    <source>
        <strain evidence="6 7">DSM 6958</strain>
    </source>
</reference>
<dbReference type="OrthoDB" id="271628at2759"/>
<proteinExistence type="inferred from homology"/>
<keyword evidence="7" id="KW-1185">Reference proteome</keyword>
<dbReference type="Proteomes" id="UP000095009">
    <property type="component" value="Unassembled WGS sequence"/>
</dbReference>
<dbReference type="GO" id="GO:0005737">
    <property type="term" value="C:cytoplasm"/>
    <property type="evidence" value="ECO:0007669"/>
    <property type="project" value="TreeGrafter"/>
</dbReference>
<dbReference type="InterPro" id="IPR029021">
    <property type="entry name" value="Prot-tyrosine_phosphatase-like"/>
</dbReference>